<dbReference type="RefSeq" id="WP_092600251.1">
    <property type="nucleotide sequence ID" value="NZ_FNFI01000022.1"/>
</dbReference>
<name>A0A1G9EV79_9STAP</name>
<dbReference type="AlphaFoldDB" id="A0A1G9EV79"/>
<evidence type="ECO:0000313" key="1">
    <source>
        <dbReference type="EMBL" id="SDK79895.1"/>
    </source>
</evidence>
<reference evidence="2" key="1">
    <citation type="submission" date="2016-10" db="EMBL/GenBank/DDBJ databases">
        <authorList>
            <person name="Varghese N."/>
            <person name="Submissions S."/>
        </authorList>
    </citation>
    <scope>NUCLEOTIDE SEQUENCE [LARGE SCALE GENOMIC DNA]</scope>
    <source>
        <strain evidence="2">CGMCC 1.8911</strain>
    </source>
</reference>
<dbReference type="OrthoDB" id="2737285at2"/>
<dbReference type="Proteomes" id="UP000242700">
    <property type="component" value="Unassembled WGS sequence"/>
</dbReference>
<dbReference type="EMBL" id="FNFI01000022">
    <property type="protein sequence ID" value="SDK79895.1"/>
    <property type="molecule type" value="Genomic_DNA"/>
</dbReference>
<evidence type="ECO:0000313" key="2">
    <source>
        <dbReference type="Proteomes" id="UP000242700"/>
    </source>
</evidence>
<proteinExistence type="predicted"/>
<gene>
    <name evidence="1" type="ORF">SAMN05216187_1222</name>
</gene>
<sequence length="563" mass="67237">MIPSVKNGAVYLYNIKSIRIVLQRYHHIRKNYYPIDKVQHLKFKNFLRNKKDLYEVNGCEVYAFGGNHKKLILKRVYEIEKRKFIASNQHDSIDYSNPYKSYVEFVEIYSIADRLPKETLNYWYDFVRIKLEKTQQNNRGIEQLISVLVGSLKILVALCKEEDVYNKNATYINFYMKSSRESLDKKRHILNFLKYVYNSRFFKNEKLNYQFSKLDFTIVKNNSTIDKRNTRKDYVYDDEVFLDLLSYTKKSFHKEYAISDALNNIKKYKHRQNKDYCYSWFYILLHLNNAWRHTDFINMNMIDISFLDIKSLEELRETKLKKEEIDRVISYLINRKYVVSKTGATNNLFISEELKQSVVTAYLVCHFQNEKRYPLSKKIINFSNRRNVFGAKQHSILKEFKHDIKITNRRMNKTLLTTMTKMISKYDDSSQIYYVSQALRGHENYKSSNYYVKYTDQEIHKVTKNLFDIGVFGFIPNLLEQIVHENSLELSIEEHQANEVIRNIKNIYNIEVSAGFINRINEEKISIIDYINDYGVEKAYSILSKLSLNMMGGERRELSMSSF</sequence>
<accession>A0A1G9EV79</accession>
<organism evidence="1 2">
    <name type="scientific">Jeotgalicoccus aerolatus</name>
    <dbReference type="NCBI Taxonomy" id="709510"/>
    <lineage>
        <taxon>Bacteria</taxon>
        <taxon>Bacillati</taxon>
        <taxon>Bacillota</taxon>
        <taxon>Bacilli</taxon>
        <taxon>Bacillales</taxon>
        <taxon>Staphylococcaceae</taxon>
        <taxon>Jeotgalicoccus</taxon>
    </lineage>
</organism>
<protein>
    <submittedName>
        <fullName evidence="1">Uncharacterized protein</fullName>
    </submittedName>
</protein>
<dbReference type="STRING" id="586411.SAMN05216187_1222"/>